<evidence type="ECO:0000313" key="2">
    <source>
        <dbReference type="EMBL" id="KZV42524.1"/>
    </source>
</evidence>
<reference evidence="2 3" key="1">
    <citation type="journal article" date="2015" name="Proc. Natl. Acad. Sci. U.S.A.">
        <title>The resurrection genome of Boea hygrometrica: A blueprint for survival of dehydration.</title>
        <authorList>
            <person name="Xiao L."/>
            <person name="Yang G."/>
            <person name="Zhang L."/>
            <person name="Yang X."/>
            <person name="Zhao S."/>
            <person name="Ji Z."/>
            <person name="Zhou Q."/>
            <person name="Hu M."/>
            <person name="Wang Y."/>
            <person name="Chen M."/>
            <person name="Xu Y."/>
            <person name="Jin H."/>
            <person name="Xiao X."/>
            <person name="Hu G."/>
            <person name="Bao F."/>
            <person name="Hu Y."/>
            <person name="Wan P."/>
            <person name="Li L."/>
            <person name="Deng X."/>
            <person name="Kuang T."/>
            <person name="Xiang C."/>
            <person name="Zhu J.K."/>
            <person name="Oliver M.J."/>
            <person name="He Y."/>
        </authorList>
    </citation>
    <scope>NUCLEOTIDE SEQUENCE [LARGE SCALE GENOMIC DNA]</scope>
    <source>
        <strain evidence="3">cv. XS01</strain>
    </source>
</reference>
<feature type="region of interest" description="Disordered" evidence="1">
    <location>
        <begin position="309"/>
        <end position="404"/>
    </location>
</feature>
<feature type="compositionally biased region" description="Acidic residues" evidence="1">
    <location>
        <begin position="312"/>
        <end position="322"/>
    </location>
</feature>
<name>A0A2Z7C6I4_9LAMI</name>
<organism evidence="2 3">
    <name type="scientific">Dorcoceras hygrometricum</name>
    <dbReference type="NCBI Taxonomy" id="472368"/>
    <lineage>
        <taxon>Eukaryota</taxon>
        <taxon>Viridiplantae</taxon>
        <taxon>Streptophyta</taxon>
        <taxon>Embryophyta</taxon>
        <taxon>Tracheophyta</taxon>
        <taxon>Spermatophyta</taxon>
        <taxon>Magnoliopsida</taxon>
        <taxon>eudicotyledons</taxon>
        <taxon>Gunneridae</taxon>
        <taxon>Pentapetalae</taxon>
        <taxon>asterids</taxon>
        <taxon>lamiids</taxon>
        <taxon>Lamiales</taxon>
        <taxon>Gesneriaceae</taxon>
        <taxon>Didymocarpoideae</taxon>
        <taxon>Trichosporeae</taxon>
        <taxon>Loxocarpinae</taxon>
        <taxon>Dorcoceras</taxon>
    </lineage>
</organism>
<accession>A0A2Z7C6I4</accession>
<dbReference type="AlphaFoldDB" id="A0A2Z7C6I4"/>
<evidence type="ECO:0000313" key="3">
    <source>
        <dbReference type="Proteomes" id="UP000250235"/>
    </source>
</evidence>
<proteinExistence type="predicted"/>
<gene>
    <name evidence="2" type="ORF">F511_30257</name>
</gene>
<dbReference type="EMBL" id="KQ999011">
    <property type="protein sequence ID" value="KZV42524.1"/>
    <property type="molecule type" value="Genomic_DNA"/>
</dbReference>
<feature type="compositionally biased region" description="Acidic residues" evidence="1">
    <location>
        <begin position="355"/>
        <end position="367"/>
    </location>
</feature>
<sequence length="496" mass="54941">MVTMFKTLESTGLRGFLGCTSAIYEVDLEAFFANALVRENAVISSVQGKFIEISKELFIGSFELPSEGQVTVNELPKELLNEAMRAFSVSGEPIKTSCKKKEMKVEFRLLNDILAKTVTAKVGSFDAVTHERFLLMAAIHGVQICVILKGAPDLTLGESKAFAPLKILTVKIVGTYIAKNKLVSTTAEEVTDELVVAKVVKAAAKRRPDPATEPIVGTYIAKNKLVSTTAEEVTDELVVAKVVKAAAKRRPDPATEPVAKKKRTTVGRAAPTEKNLALVPVVIEAEPISVVPAESPTVQRRQAPKRKLILLEDTDEEETEKEESEKIAVEETTEQEIAVVETEEKDKEEPVVVETAEETIEMETVETETDKKEKDDDEKVEKEKEEKEKDKEDIDSEDTEPLRKVLKLTETSMSDEESMSIDDLLKQIPEDMMLPSVTAEDPTKIKFGRGIAFRKVDWHKATIPTIDPANKEKEPLVEEIKGNPAKEMFTLICDDV</sequence>
<evidence type="ECO:0008006" key="4">
    <source>
        <dbReference type="Google" id="ProtNLM"/>
    </source>
</evidence>
<dbReference type="Proteomes" id="UP000250235">
    <property type="component" value="Unassembled WGS sequence"/>
</dbReference>
<evidence type="ECO:0000256" key="1">
    <source>
        <dbReference type="SAM" id="MobiDB-lite"/>
    </source>
</evidence>
<keyword evidence="3" id="KW-1185">Reference proteome</keyword>
<protein>
    <recommendedName>
        <fullName evidence="4">Splicing factor 3B subunit 1-like</fullName>
    </recommendedName>
</protein>
<feature type="compositionally biased region" description="Basic and acidic residues" evidence="1">
    <location>
        <begin position="368"/>
        <end position="392"/>
    </location>
</feature>